<evidence type="ECO:0000313" key="2">
    <source>
        <dbReference type="EMBL" id="OGY52058.1"/>
    </source>
</evidence>
<evidence type="ECO:0000256" key="1">
    <source>
        <dbReference type="SAM" id="Phobius"/>
    </source>
</evidence>
<dbReference type="STRING" id="1797542.A3J59_04040"/>
<dbReference type="Proteomes" id="UP000177310">
    <property type="component" value="Unassembled WGS sequence"/>
</dbReference>
<proteinExistence type="predicted"/>
<gene>
    <name evidence="2" type="ORF">A3J59_04040</name>
</gene>
<organism evidence="2 3">
    <name type="scientific">Candidatus Buchananbacteria bacterium RIFCSPHIGHO2_02_FULL_56_16</name>
    <dbReference type="NCBI Taxonomy" id="1797542"/>
    <lineage>
        <taxon>Bacteria</taxon>
        <taxon>Candidatus Buchananiibacteriota</taxon>
    </lineage>
</organism>
<keyword evidence="1" id="KW-0812">Transmembrane</keyword>
<evidence type="ECO:0000313" key="3">
    <source>
        <dbReference type="Proteomes" id="UP000177310"/>
    </source>
</evidence>
<feature type="transmembrane region" description="Helical" evidence="1">
    <location>
        <begin position="29"/>
        <end position="56"/>
    </location>
</feature>
<accession>A0A1G1YI90</accession>
<dbReference type="AlphaFoldDB" id="A0A1G1YI90"/>
<keyword evidence="1" id="KW-1133">Transmembrane helix</keyword>
<comment type="caution">
    <text evidence="2">The sequence shown here is derived from an EMBL/GenBank/DDBJ whole genome shotgun (WGS) entry which is preliminary data.</text>
</comment>
<keyword evidence="1" id="KW-0472">Membrane</keyword>
<sequence>MDEEILKKIEAQDKKLDEIYRSIETMRKYFLWTLIITVVMILLPLIGLALVIPAFLQSLNLGGLGL</sequence>
<dbReference type="EMBL" id="MHIL01000010">
    <property type="protein sequence ID" value="OGY52058.1"/>
    <property type="molecule type" value="Genomic_DNA"/>
</dbReference>
<protein>
    <submittedName>
        <fullName evidence="2">Uncharacterized protein</fullName>
    </submittedName>
</protein>
<reference evidence="2 3" key="1">
    <citation type="journal article" date="2016" name="Nat. Commun.">
        <title>Thousands of microbial genomes shed light on interconnected biogeochemical processes in an aquifer system.</title>
        <authorList>
            <person name="Anantharaman K."/>
            <person name="Brown C.T."/>
            <person name="Hug L.A."/>
            <person name="Sharon I."/>
            <person name="Castelle C.J."/>
            <person name="Probst A.J."/>
            <person name="Thomas B.C."/>
            <person name="Singh A."/>
            <person name="Wilkins M.J."/>
            <person name="Karaoz U."/>
            <person name="Brodie E.L."/>
            <person name="Williams K.H."/>
            <person name="Hubbard S.S."/>
            <person name="Banfield J.F."/>
        </authorList>
    </citation>
    <scope>NUCLEOTIDE SEQUENCE [LARGE SCALE GENOMIC DNA]</scope>
</reference>
<name>A0A1G1YI90_9BACT</name>